<dbReference type="GO" id="GO:0005960">
    <property type="term" value="C:glycine cleavage complex"/>
    <property type="evidence" value="ECO:0007669"/>
    <property type="project" value="EnsemblFungi"/>
</dbReference>
<dbReference type="Gene3D" id="3.30.1360.120">
    <property type="entry name" value="Probable tRNA modification gtpase trme, domain 1"/>
    <property type="match status" value="1"/>
</dbReference>
<organism evidence="11 12">
    <name type="scientific">Wickerhamomyces anomalus (strain ATCC 58044 / CBS 1984 / NCYC 433 / NRRL Y-366-8)</name>
    <name type="common">Yeast</name>
    <name type="synonym">Hansenula anomala</name>
    <dbReference type="NCBI Taxonomy" id="683960"/>
    <lineage>
        <taxon>Eukaryota</taxon>
        <taxon>Fungi</taxon>
        <taxon>Dikarya</taxon>
        <taxon>Ascomycota</taxon>
        <taxon>Saccharomycotina</taxon>
        <taxon>Saccharomycetes</taxon>
        <taxon>Phaffomycetales</taxon>
        <taxon>Wickerhamomycetaceae</taxon>
        <taxon>Wickerhamomyces</taxon>
    </lineage>
</organism>
<dbReference type="Gene3D" id="2.40.30.110">
    <property type="entry name" value="Aminomethyltransferase beta-barrel domains"/>
    <property type="match status" value="1"/>
</dbReference>
<evidence type="ECO:0000256" key="8">
    <source>
        <dbReference type="RuleBase" id="RU003981"/>
    </source>
</evidence>
<evidence type="ECO:0000256" key="1">
    <source>
        <dbReference type="ARBA" id="ARBA00008609"/>
    </source>
</evidence>
<dbReference type="InterPro" id="IPR028896">
    <property type="entry name" value="GcvT/YgfZ/DmdA"/>
</dbReference>
<keyword evidence="12" id="KW-1185">Reference proteome</keyword>
<keyword evidence="8" id="KW-0809">Transit peptide</keyword>
<dbReference type="GO" id="GO:0006546">
    <property type="term" value="P:glycine catabolic process"/>
    <property type="evidence" value="ECO:0007669"/>
    <property type="project" value="InterPro"/>
</dbReference>
<dbReference type="Gene3D" id="3.30.70.1400">
    <property type="entry name" value="Aminomethyltransferase beta-barrel domains"/>
    <property type="match status" value="1"/>
</dbReference>
<dbReference type="AlphaFoldDB" id="A0A1E3P3X1"/>
<evidence type="ECO:0000256" key="5">
    <source>
        <dbReference type="ARBA" id="ARBA00031395"/>
    </source>
</evidence>
<evidence type="ECO:0000256" key="2">
    <source>
        <dbReference type="ARBA" id="ARBA00012616"/>
    </source>
</evidence>
<comment type="similarity">
    <text evidence="1 8">Belongs to the GcvT family.</text>
</comment>
<dbReference type="EMBL" id="KV454210">
    <property type="protein sequence ID" value="ODQ60191.1"/>
    <property type="molecule type" value="Genomic_DNA"/>
</dbReference>
<proteinExistence type="inferred from homology"/>
<sequence>MLRRAYSTAAASSSLLKTPLYDLHVKLGADIVDFAGYAMPVLYKGQTHIESHNWVRSHAGLFDVSHMLQQNLSGDDVIPFLDKITPSDFKSLKPWTNQLSVLLNNEGGIVDDTIITKHDDDKHFYIVTNAGTREGDLAFFKEEAKAFDVKFDIIDNTLVALQGPAAAKVLQHFTNEDLSKIYFGNSKFIKIPGFNNEEIHLARGGYTGEDGFELSIPNKISVDFTQELLGNEEVKPIGLAARDSLRLEAGMCLYGHDLNDKITPVEGSLSWVIAKNRRDPNVSKFNGSSKILAQLADRSLVKQQRIGFTSKGPAAREGAEIFSAEEPEKKIGIVTSGSPSPSLPGRVNIGQAYIDRGYHKSGTPILIQIRNKKKEATVSKQPFVAPKYYRA</sequence>
<gene>
    <name evidence="11" type="ORF">WICANDRAFT_78806</name>
</gene>
<feature type="domain" description="GCVT N-terminal" evidence="9">
    <location>
        <begin position="20"/>
        <end position="276"/>
    </location>
</feature>
<feature type="binding site" evidence="7">
    <location>
        <position position="213"/>
    </location>
    <ligand>
        <name>substrate</name>
    </ligand>
</feature>
<dbReference type="PIRSF" id="PIRSF006487">
    <property type="entry name" value="GcvT"/>
    <property type="match status" value="1"/>
</dbReference>
<evidence type="ECO:0000256" key="6">
    <source>
        <dbReference type="ARBA" id="ARBA00047665"/>
    </source>
</evidence>
<dbReference type="Pfam" id="PF01571">
    <property type="entry name" value="GCV_T"/>
    <property type="match status" value="1"/>
</dbReference>
<dbReference type="GO" id="GO:0005739">
    <property type="term" value="C:mitochondrion"/>
    <property type="evidence" value="ECO:0007669"/>
    <property type="project" value="UniProtKB-SubCell"/>
</dbReference>
<protein>
    <recommendedName>
        <fullName evidence="2 8">Aminomethyltransferase</fullName>
        <ecNumber evidence="2 8">2.1.2.10</ecNumber>
    </recommendedName>
    <alternativeName>
        <fullName evidence="5 8">Glycine cleavage system T protein</fullName>
    </alternativeName>
</protein>
<dbReference type="Proteomes" id="UP000094112">
    <property type="component" value="Unassembled WGS sequence"/>
</dbReference>
<dbReference type="RefSeq" id="XP_019039398.1">
    <property type="nucleotide sequence ID" value="XM_019184789.1"/>
</dbReference>
<dbReference type="NCBIfam" id="NF001567">
    <property type="entry name" value="PRK00389.1"/>
    <property type="match status" value="1"/>
</dbReference>
<dbReference type="FunFam" id="3.30.70.1400:FF:000001">
    <property type="entry name" value="Aminomethyltransferase"/>
    <property type="match status" value="1"/>
</dbReference>
<dbReference type="GO" id="GO:0006730">
    <property type="term" value="P:one-carbon metabolic process"/>
    <property type="evidence" value="ECO:0007669"/>
    <property type="project" value="EnsemblFungi"/>
</dbReference>
<reference evidence="11 12" key="1">
    <citation type="journal article" date="2016" name="Proc. Natl. Acad. Sci. U.S.A.">
        <title>Comparative genomics of biotechnologically important yeasts.</title>
        <authorList>
            <person name="Riley R."/>
            <person name="Haridas S."/>
            <person name="Wolfe K.H."/>
            <person name="Lopes M.R."/>
            <person name="Hittinger C.T."/>
            <person name="Goeker M."/>
            <person name="Salamov A.A."/>
            <person name="Wisecaver J.H."/>
            <person name="Long T.M."/>
            <person name="Calvey C.H."/>
            <person name="Aerts A.L."/>
            <person name="Barry K.W."/>
            <person name="Choi C."/>
            <person name="Clum A."/>
            <person name="Coughlan A.Y."/>
            <person name="Deshpande S."/>
            <person name="Douglass A.P."/>
            <person name="Hanson S.J."/>
            <person name="Klenk H.-P."/>
            <person name="LaButti K.M."/>
            <person name="Lapidus A."/>
            <person name="Lindquist E.A."/>
            <person name="Lipzen A.M."/>
            <person name="Meier-Kolthoff J.P."/>
            <person name="Ohm R.A."/>
            <person name="Otillar R.P."/>
            <person name="Pangilinan J.L."/>
            <person name="Peng Y."/>
            <person name="Rokas A."/>
            <person name="Rosa C.A."/>
            <person name="Scheuner C."/>
            <person name="Sibirny A.A."/>
            <person name="Slot J.C."/>
            <person name="Stielow J.B."/>
            <person name="Sun H."/>
            <person name="Kurtzman C.P."/>
            <person name="Blackwell M."/>
            <person name="Grigoriev I.V."/>
            <person name="Jeffries T.W."/>
        </authorList>
    </citation>
    <scope>NUCLEOTIDE SEQUENCE [LARGE SCALE GENOMIC DNA]</scope>
    <source>
        <strain evidence="12">ATCC 58044 / CBS 1984 / NCYC 433 / NRRL Y-366-8</strain>
    </source>
</reference>
<dbReference type="NCBIfam" id="TIGR00528">
    <property type="entry name" value="gcvT"/>
    <property type="match status" value="1"/>
</dbReference>
<dbReference type="PANTHER" id="PTHR43757">
    <property type="entry name" value="AMINOMETHYLTRANSFERASE"/>
    <property type="match status" value="1"/>
</dbReference>
<dbReference type="EC" id="2.1.2.10" evidence="2 8"/>
<dbReference type="SUPFAM" id="SSF101790">
    <property type="entry name" value="Aminomethyltransferase beta-barrel domain"/>
    <property type="match status" value="1"/>
</dbReference>
<evidence type="ECO:0000313" key="12">
    <source>
        <dbReference type="Proteomes" id="UP000094112"/>
    </source>
</evidence>
<evidence type="ECO:0000313" key="11">
    <source>
        <dbReference type="EMBL" id="ODQ60191.1"/>
    </source>
</evidence>
<dbReference type="GeneID" id="30202035"/>
<feature type="domain" description="Aminomethyltransferase C-terminal" evidence="10">
    <location>
        <begin position="304"/>
        <end position="384"/>
    </location>
</feature>
<dbReference type="STRING" id="683960.A0A1E3P3X1"/>
<name>A0A1E3P3X1_WICAA</name>
<dbReference type="GO" id="GO:0008483">
    <property type="term" value="F:transaminase activity"/>
    <property type="evidence" value="ECO:0007669"/>
    <property type="project" value="UniProtKB-KW"/>
</dbReference>
<dbReference type="Gene3D" id="4.10.1250.10">
    <property type="entry name" value="Aminomethyltransferase fragment"/>
    <property type="match status" value="1"/>
</dbReference>
<accession>A0A1E3P3X1</accession>
<comment type="subunit">
    <text evidence="8">The glycine cleavage system is composed of four proteins: P, T, L and H.</text>
</comment>
<keyword evidence="4 8" id="KW-0808">Transferase</keyword>
<dbReference type="InterPro" id="IPR006223">
    <property type="entry name" value="GcvT"/>
</dbReference>
<evidence type="ECO:0000256" key="4">
    <source>
        <dbReference type="ARBA" id="ARBA00022679"/>
    </source>
</evidence>
<keyword evidence="8" id="KW-0496">Mitochondrion</keyword>
<evidence type="ECO:0000259" key="10">
    <source>
        <dbReference type="Pfam" id="PF08669"/>
    </source>
</evidence>
<dbReference type="InterPro" id="IPR029043">
    <property type="entry name" value="GcvT/YgfZ_C"/>
</dbReference>
<dbReference type="InterPro" id="IPR006222">
    <property type="entry name" value="GCVT_N"/>
</dbReference>
<dbReference type="InterPro" id="IPR027266">
    <property type="entry name" value="TrmE/GcvT-like"/>
</dbReference>
<dbReference type="Pfam" id="PF08669">
    <property type="entry name" value="GCV_T_C"/>
    <property type="match status" value="1"/>
</dbReference>
<comment type="subcellular location">
    <subcellularLocation>
        <location evidence="8">Mitochondrion</location>
    </subcellularLocation>
</comment>
<evidence type="ECO:0000256" key="3">
    <source>
        <dbReference type="ARBA" id="ARBA00022576"/>
    </source>
</evidence>
<dbReference type="InterPro" id="IPR013977">
    <property type="entry name" value="GcvT_C"/>
</dbReference>
<evidence type="ECO:0000256" key="7">
    <source>
        <dbReference type="PIRSR" id="PIRSR006487-1"/>
    </source>
</evidence>
<keyword evidence="3 8" id="KW-0032">Aminotransferase</keyword>
<evidence type="ECO:0000259" key="9">
    <source>
        <dbReference type="Pfam" id="PF01571"/>
    </source>
</evidence>
<dbReference type="PANTHER" id="PTHR43757:SF2">
    <property type="entry name" value="AMINOMETHYLTRANSFERASE, MITOCHONDRIAL"/>
    <property type="match status" value="1"/>
</dbReference>
<dbReference type="GO" id="GO:0004047">
    <property type="term" value="F:aminomethyltransferase activity"/>
    <property type="evidence" value="ECO:0007669"/>
    <property type="project" value="UniProtKB-EC"/>
</dbReference>
<dbReference type="SUPFAM" id="SSF103025">
    <property type="entry name" value="Folate-binding domain"/>
    <property type="match status" value="1"/>
</dbReference>
<comment type="catalytic activity">
    <reaction evidence="6 8">
        <text>N(6)-[(R)-S(8)-aminomethyldihydrolipoyl]-L-lysyl-[protein] + (6S)-5,6,7,8-tetrahydrofolate = N(6)-[(R)-dihydrolipoyl]-L-lysyl-[protein] + (6R)-5,10-methylene-5,6,7,8-tetrahydrofolate + NH4(+)</text>
        <dbReference type="Rhea" id="RHEA:16945"/>
        <dbReference type="Rhea" id="RHEA-COMP:10475"/>
        <dbReference type="Rhea" id="RHEA-COMP:10492"/>
        <dbReference type="ChEBI" id="CHEBI:15636"/>
        <dbReference type="ChEBI" id="CHEBI:28938"/>
        <dbReference type="ChEBI" id="CHEBI:57453"/>
        <dbReference type="ChEBI" id="CHEBI:83100"/>
        <dbReference type="ChEBI" id="CHEBI:83143"/>
        <dbReference type="EC" id="2.1.2.10"/>
    </reaction>
</comment>
<comment type="function">
    <text evidence="8">The glycine cleavage system catalyzes the degradation of glycine.</text>
</comment>
<dbReference type="OrthoDB" id="10263536at2759"/>